<dbReference type="Proteomes" id="UP000799771">
    <property type="component" value="Unassembled WGS sequence"/>
</dbReference>
<proteinExistence type="predicted"/>
<accession>A0A6A6AL32</accession>
<feature type="signal peptide" evidence="1">
    <location>
        <begin position="1"/>
        <end position="19"/>
    </location>
</feature>
<gene>
    <name evidence="2" type="ORF">P153DRAFT_383884</name>
</gene>
<evidence type="ECO:0000256" key="1">
    <source>
        <dbReference type="SAM" id="SignalP"/>
    </source>
</evidence>
<dbReference type="OrthoDB" id="3692973at2759"/>
<name>A0A6A6AL32_9PLEO</name>
<dbReference type="GeneID" id="54410712"/>
<reference evidence="2" key="1">
    <citation type="journal article" date="2020" name="Stud. Mycol.">
        <title>101 Dothideomycetes genomes: a test case for predicting lifestyles and emergence of pathogens.</title>
        <authorList>
            <person name="Haridas S."/>
            <person name="Albert R."/>
            <person name="Binder M."/>
            <person name="Bloem J."/>
            <person name="Labutti K."/>
            <person name="Salamov A."/>
            <person name="Andreopoulos B."/>
            <person name="Baker S."/>
            <person name="Barry K."/>
            <person name="Bills G."/>
            <person name="Bluhm B."/>
            <person name="Cannon C."/>
            <person name="Castanera R."/>
            <person name="Culley D."/>
            <person name="Daum C."/>
            <person name="Ezra D."/>
            <person name="Gonzalez J."/>
            <person name="Henrissat B."/>
            <person name="Kuo A."/>
            <person name="Liang C."/>
            <person name="Lipzen A."/>
            <person name="Lutzoni F."/>
            <person name="Magnuson J."/>
            <person name="Mondo S."/>
            <person name="Nolan M."/>
            <person name="Ohm R."/>
            <person name="Pangilinan J."/>
            <person name="Park H.-J."/>
            <person name="Ramirez L."/>
            <person name="Alfaro M."/>
            <person name="Sun H."/>
            <person name="Tritt A."/>
            <person name="Yoshinaga Y."/>
            <person name="Zwiers L.-H."/>
            <person name="Turgeon B."/>
            <person name="Goodwin S."/>
            <person name="Spatafora J."/>
            <person name="Crous P."/>
            <person name="Grigoriev I."/>
        </authorList>
    </citation>
    <scope>NUCLEOTIDE SEQUENCE</scope>
    <source>
        <strain evidence="2">CBS 119687</strain>
    </source>
</reference>
<sequence length="231" mass="25675">MRFSSIIAGVFAVATVVQSSPVTKYTPFYDTCGSVIDNTTKVYVLQNRGWGEPHAIGDKHDGYYPMAATFHVDGGYACKFYNEATRGIGSLIGQYYGLTDGNFGDNWAAFYECWKVKEGDEITSDAITTTDPKDVSLASQNAYPPCGYVYSVECGQYSLNESGKGKMQNFEINGESYMPIWYHVSSHCDCRFFSSLTTRFGPELLKQVKGTAEGDFGDKKSASRYDCWIRT</sequence>
<evidence type="ECO:0000313" key="2">
    <source>
        <dbReference type="EMBL" id="KAF2131795.1"/>
    </source>
</evidence>
<keyword evidence="3" id="KW-1185">Reference proteome</keyword>
<organism evidence="2 3">
    <name type="scientific">Dothidotthia symphoricarpi CBS 119687</name>
    <dbReference type="NCBI Taxonomy" id="1392245"/>
    <lineage>
        <taxon>Eukaryota</taxon>
        <taxon>Fungi</taxon>
        <taxon>Dikarya</taxon>
        <taxon>Ascomycota</taxon>
        <taxon>Pezizomycotina</taxon>
        <taxon>Dothideomycetes</taxon>
        <taxon>Pleosporomycetidae</taxon>
        <taxon>Pleosporales</taxon>
        <taxon>Dothidotthiaceae</taxon>
        <taxon>Dothidotthia</taxon>
    </lineage>
</organism>
<feature type="chain" id="PRO_5025611583" evidence="1">
    <location>
        <begin position="20"/>
        <end position="231"/>
    </location>
</feature>
<protein>
    <submittedName>
        <fullName evidence="2">Uncharacterized protein</fullName>
    </submittedName>
</protein>
<evidence type="ECO:0000313" key="3">
    <source>
        <dbReference type="Proteomes" id="UP000799771"/>
    </source>
</evidence>
<dbReference type="AlphaFoldDB" id="A0A6A6AL32"/>
<dbReference type="RefSeq" id="XP_033526182.1">
    <property type="nucleotide sequence ID" value="XM_033670280.1"/>
</dbReference>
<dbReference type="EMBL" id="ML977502">
    <property type="protein sequence ID" value="KAF2131795.1"/>
    <property type="molecule type" value="Genomic_DNA"/>
</dbReference>
<keyword evidence="1" id="KW-0732">Signal</keyword>